<sequence length="427" mass="49581">MTDNSPPKGPKPNQKSTLHNFYQKIKDDKSLPVRKILESYFKKNNIAECQTREEQGQALQNLMTLMEAKFQDIFQETDENEIELNGEGIEAIVTKNFYERIFNTPEEHDTNKQVCESINIHQKFLKPEHLEIQENRIIAERLQRACLNLQAMGSNKLPRGKLNFAINFCHEISKMLAESAKDGMPDGADTFLPMVNYSLLQLPEDAAIQLFSNMEYIRLFRHSNRLQGQDDYYLTTLSSTIEFISNLSAKDLKIDPDYYNEQYNFYKAQLSQETINEEIPKQEEADLLEINTDTANVKQVEEFLSSQVQLNSDAQPDSQLNSDHVAKIETLNGQIMDLSQQNEQLLTENISIKQLLNKFMEETYRFKNEEFEEQSVNKLRLVFNSCKELIQSLELHINQESNQSENLIQLDNASLKQSPLRFNLEKQ</sequence>
<evidence type="ECO:0000259" key="1">
    <source>
        <dbReference type="PROSITE" id="PS51205"/>
    </source>
</evidence>
<dbReference type="PROSITE" id="PS51205">
    <property type="entry name" value="VPS9"/>
    <property type="match status" value="1"/>
</dbReference>
<dbReference type="GO" id="GO:0016192">
    <property type="term" value="P:vesicle-mediated transport"/>
    <property type="evidence" value="ECO:0007669"/>
    <property type="project" value="InterPro"/>
</dbReference>
<evidence type="ECO:0000313" key="2">
    <source>
        <dbReference type="EMBL" id="CDW91862.1"/>
    </source>
</evidence>
<gene>
    <name evidence="2" type="primary">Contig18181.g875</name>
    <name evidence="2" type="ORF">STYLEM_21023</name>
</gene>
<dbReference type="OMA" id="WENANDA"/>
<dbReference type="InterPro" id="IPR037191">
    <property type="entry name" value="VPS9_dom_sf"/>
</dbReference>
<dbReference type="GO" id="GO:0031267">
    <property type="term" value="F:small GTPase binding"/>
    <property type="evidence" value="ECO:0007669"/>
    <property type="project" value="TreeGrafter"/>
</dbReference>
<dbReference type="Proteomes" id="UP000039865">
    <property type="component" value="Unassembled WGS sequence"/>
</dbReference>
<proteinExistence type="predicted"/>
<dbReference type="SUPFAM" id="SSF109993">
    <property type="entry name" value="VPS9 domain"/>
    <property type="match status" value="1"/>
</dbReference>
<protein>
    <recommendedName>
        <fullName evidence="1">VPS9 domain-containing protein</fullName>
    </recommendedName>
</protein>
<dbReference type="InterPro" id="IPR003123">
    <property type="entry name" value="VPS9"/>
</dbReference>
<accession>A0A078BFD6</accession>
<dbReference type="PANTHER" id="PTHR23101">
    <property type="entry name" value="RAB GDP/GTP EXCHANGE FACTOR"/>
    <property type="match status" value="1"/>
</dbReference>
<dbReference type="Pfam" id="PF02204">
    <property type="entry name" value="VPS9"/>
    <property type="match status" value="1"/>
</dbReference>
<dbReference type="GO" id="GO:0005829">
    <property type="term" value="C:cytosol"/>
    <property type="evidence" value="ECO:0007669"/>
    <property type="project" value="TreeGrafter"/>
</dbReference>
<organism evidence="2 3">
    <name type="scientific">Stylonychia lemnae</name>
    <name type="common">Ciliate</name>
    <dbReference type="NCBI Taxonomy" id="5949"/>
    <lineage>
        <taxon>Eukaryota</taxon>
        <taxon>Sar</taxon>
        <taxon>Alveolata</taxon>
        <taxon>Ciliophora</taxon>
        <taxon>Intramacronucleata</taxon>
        <taxon>Spirotrichea</taxon>
        <taxon>Stichotrichia</taxon>
        <taxon>Sporadotrichida</taxon>
        <taxon>Oxytrichidae</taxon>
        <taxon>Stylonychinae</taxon>
        <taxon>Stylonychia</taxon>
    </lineage>
</organism>
<dbReference type="Gene3D" id="1.20.1050.80">
    <property type="entry name" value="VPS9 domain"/>
    <property type="match status" value="1"/>
</dbReference>
<dbReference type="GO" id="GO:0005085">
    <property type="term" value="F:guanyl-nucleotide exchange factor activity"/>
    <property type="evidence" value="ECO:0007669"/>
    <property type="project" value="InterPro"/>
</dbReference>
<dbReference type="PANTHER" id="PTHR23101:SF25">
    <property type="entry name" value="GTPASE-ACTIVATING PROTEIN AND VPS9 DOMAIN-CONTAINING PROTEIN 1"/>
    <property type="match status" value="1"/>
</dbReference>
<dbReference type="InterPro" id="IPR045046">
    <property type="entry name" value="Vps9-like"/>
</dbReference>
<dbReference type="AlphaFoldDB" id="A0A078BFD6"/>
<dbReference type="SMART" id="SM00167">
    <property type="entry name" value="VPS9"/>
    <property type="match status" value="1"/>
</dbReference>
<evidence type="ECO:0000313" key="3">
    <source>
        <dbReference type="Proteomes" id="UP000039865"/>
    </source>
</evidence>
<dbReference type="InParanoid" id="A0A078BFD6"/>
<keyword evidence="3" id="KW-1185">Reference proteome</keyword>
<dbReference type="EMBL" id="CCKQ01019831">
    <property type="protein sequence ID" value="CDW91862.1"/>
    <property type="molecule type" value="Genomic_DNA"/>
</dbReference>
<feature type="domain" description="VPS9" evidence="1">
    <location>
        <begin position="108"/>
        <end position="253"/>
    </location>
</feature>
<dbReference type="GO" id="GO:0030139">
    <property type="term" value="C:endocytic vesicle"/>
    <property type="evidence" value="ECO:0007669"/>
    <property type="project" value="TreeGrafter"/>
</dbReference>
<name>A0A078BFD6_STYLE</name>
<reference evidence="2 3" key="1">
    <citation type="submission" date="2014-06" db="EMBL/GenBank/DDBJ databases">
        <authorList>
            <person name="Swart Estienne"/>
        </authorList>
    </citation>
    <scope>NUCLEOTIDE SEQUENCE [LARGE SCALE GENOMIC DNA]</scope>
    <source>
        <strain evidence="2 3">130c</strain>
    </source>
</reference>
<dbReference type="OrthoDB" id="313339at2759"/>